<dbReference type="Gene3D" id="3.40.50.11780">
    <property type="match status" value="1"/>
</dbReference>
<reference evidence="2 3" key="1">
    <citation type="submission" date="2015-09" db="EMBL/GenBank/DDBJ databases">
        <title>Draft genome sequence of Aliiroseovarius crassostreae CV919-312TSm, the causative agent of Roseovarius Oyster Disease (formerly Juvenile Oyster Disease).</title>
        <authorList>
            <person name="Kessner L."/>
            <person name="Spinard E."/>
            <person name="Nelson D."/>
        </authorList>
    </citation>
    <scope>NUCLEOTIDE SEQUENCE [LARGE SCALE GENOMIC DNA]</scope>
    <source>
        <strain evidence="2 3">CV919-312</strain>
    </source>
</reference>
<protein>
    <recommendedName>
        <fullName evidence="4">Tail sheath protein subtilisin-like domain-containing protein</fullName>
    </recommendedName>
</protein>
<dbReference type="PANTHER" id="PTHR35861:SF1">
    <property type="entry name" value="PHAGE TAIL SHEATH PROTEIN"/>
    <property type="match status" value="1"/>
</dbReference>
<dbReference type="AlphaFoldDB" id="A0A0P7JRX0"/>
<dbReference type="STRING" id="154981.AKJ29_16260"/>
<sequence>MAFPISPGVFLQDNRCPPEWLGKGVVLFVGPFTKGPVGVPVSVKTAFQAELIFGVDDGTFVTAAALRQFFEQGGRTAKVLRVGIGHPTPAHLRAADNSRVQVLPAEDLAADLIAGQVGAGADRGTGGGTGQSDFDPGPDQILPGQSGWEQALATQMKAPWGTPEDGLSVLRELAPGRVEMMVAPVLAFLPMAEVRAIYRKLHALCVEKDIFLLLDPPTCADIPVDRWFDGVGLGRSQHAVALGNLITETHASARVLPPSGAVAGLFDRVARQRGVWAPVTGKRCSLTGMGVAPGGLDPRAARCNINVLRDLGEGVVLPPDGVFSRAGHDAPRLRGLRLLRKTRLTLRAELVRLMVARDVDSRRSEARLIAGALMTQLWADGALKGAKPSEAFRVSTTKPAPDSDLFELCVGLALQSAGKFHWEAIKVDARGN</sequence>
<dbReference type="Proteomes" id="UP000050471">
    <property type="component" value="Unassembled WGS sequence"/>
</dbReference>
<evidence type="ECO:0008006" key="4">
    <source>
        <dbReference type="Google" id="ProtNLM"/>
    </source>
</evidence>
<name>A0A0P7JRX0_9RHOB</name>
<dbReference type="RefSeq" id="WP_055188206.1">
    <property type="nucleotide sequence ID" value="NZ_FPBS01000001.1"/>
</dbReference>
<evidence type="ECO:0000256" key="1">
    <source>
        <dbReference type="SAM" id="MobiDB-lite"/>
    </source>
</evidence>
<organism evidence="2 3">
    <name type="scientific">Aliiroseovarius crassostreae</name>
    <dbReference type="NCBI Taxonomy" id="154981"/>
    <lineage>
        <taxon>Bacteria</taxon>
        <taxon>Pseudomonadati</taxon>
        <taxon>Pseudomonadota</taxon>
        <taxon>Alphaproteobacteria</taxon>
        <taxon>Rhodobacterales</taxon>
        <taxon>Paracoccaceae</taxon>
        <taxon>Aliiroseovarius</taxon>
    </lineage>
</organism>
<feature type="region of interest" description="Disordered" evidence="1">
    <location>
        <begin position="120"/>
        <end position="139"/>
    </location>
</feature>
<accession>A0A0P7JRX0</accession>
<proteinExistence type="predicted"/>
<keyword evidence="3" id="KW-1185">Reference proteome</keyword>
<evidence type="ECO:0000313" key="3">
    <source>
        <dbReference type="Proteomes" id="UP000050471"/>
    </source>
</evidence>
<feature type="compositionally biased region" description="Gly residues" evidence="1">
    <location>
        <begin position="120"/>
        <end position="130"/>
    </location>
</feature>
<gene>
    <name evidence="2" type="ORF">AKJ29_16260</name>
</gene>
<dbReference type="InterPro" id="IPR052042">
    <property type="entry name" value="Tail_sheath_structural"/>
</dbReference>
<dbReference type="EMBL" id="LKBA01000004">
    <property type="protein sequence ID" value="KPN64197.1"/>
    <property type="molecule type" value="Genomic_DNA"/>
</dbReference>
<dbReference type="OrthoDB" id="9767864at2"/>
<comment type="caution">
    <text evidence="2">The sequence shown here is derived from an EMBL/GenBank/DDBJ whole genome shotgun (WGS) entry which is preliminary data.</text>
</comment>
<dbReference type="PANTHER" id="PTHR35861">
    <property type="match status" value="1"/>
</dbReference>
<evidence type="ECO:0000313" key="2">
    <source>
        <dbReference type="EMBL" id="KPN64197.1"/>
    </source>
</evidence>